<evidence type="ECO:0000313" key="2">
    <source>
        <dbReference type="Proteomes" id="UP001521184"/>
    </source>
</evidence>
<reference evidence="1 2" key="1">
    <citation type="journal article" date="2023" name="Plant Dis.">
        <title>First Report of Diplodia intermedia Causing Canker and Dieback Diseases on Apple Trees in Canada.</title>
        <authorList>
            <person name="Ellouze W."/>
            <person name="Ilyukhin E."/>
            <person name="Sulman M."/>
            <person name="Ali S."/>
        </authorList>
    </citation>
    <scope>NUCLEOTIDE SEQUENCE [LARGE SCALE GENOMIC DNA]</scope>
    <source>
        <strain evidence="1 2">M45-28</strain>
    </source>
</reference>
<sequence length="267" mass="29900">MRQNAKDFKDMASICGLRDGREVRRALARLEQGQLKRQEQKNILNFVFISYTSDPAQAKVDRSGNARARKKRTRIQHRVETLLQTYAHDPGLIEQDCSNPLDLRYNTLPKPEQDRAVALMREERFRTLTNTLSTTKLLIHGGARSAVSLEIRWGSNTGNVLPLELLGTRDREVDVAFVLALFGKYSDNIFIKGHGVPVLTLDGNGTIVSIGSTTNGKIYDGIKASDGELKLSFADKTPILEEQYLGGQINNFSSVGTIYTYSRDHED</sequence>
<name>A0ABR3T5G0_9PEZI</name>
<dbReference type="EMBL" id="JAKEKT020000126">
    <property type="protein sequence ID" value="KAL1634804.1"/>
    <property type="molecule type" value="Genomic_DNA"/>
</dbReference>
<proteinExistence type="predicted"/>
<protein>
    <submittedName>
        <fullName evidence="1">Uncharacterized protein</fullName>
    </submittedName>
</protein>
<gene>
    <name evidence="1" type="ORF">SLS58_010547</name>
</gene>
<keyword evidence="2" id="KW-1185">Reference proteome</keyword>
<evidence type="ECO:0000313" key="1">
    <source>
        <dbReference type="EMBL" id="KAL1634804.1"/>
    </source>
</evidence>
<accession>A0ABR3T5G0</accession>
<comment type="caution">
    <text evidence="1">The sequence shown here is derived from an EMBL/GenBank/DDBJ whole genome shotgun (WGS) entry which is preliminary data.</text>
</comment>
<organism evidence="1 2">
    <name type="scientific">Diplodia intermedia</name>
    <dbReference type="NCBI Taxonomy" id="856260"/>
    <lineage>
        <taxon>Eukaryota</taxon>
        <taxon>Fungi</taxon>
        <taxon>Dikarya</taxon>
        <taxon>Ascomycota</taxon>
        <taxon>Pezizomycotina</taxon>
        <taxon>Dothideomycetes</taxon>
        <taxon>Dothideomycetes incertae sedis</taxon>
        <taxon>Botryosphaeriales</taxon>
        <taxon>Botryosphaeriaceae</taxon>
        <taxon>Diplodia</taxon>
    </lineage>
</organism>
<dbReference type="Proteomes" id="UP001521184">
    <property type="component" value="Unassembled WGS sequence"/>
</dbReference>